<feature type="compositionally biased region" description="Basic and acidic residues" evidence="1">
    <location>
        <begin position="10"/>
        <end position="20"/>
    </location>
</feature>
<sequence>MTSTSSSQYSEKEEHSKSESNHQTSLKKYNSNSDIEIDDLNTNPLNRNNEQHSSPTTSSSDENETKKNKKSNKDLFRPIKEENLQHEKEEAIKYYNSRIYHDDEFQPLDLWKTNMCDSNKFGIGVRLYFTLFVCLLPFLILFSQKQKQKQKKKFKVPISFLTNYSIW</sequence>
<evidence type="ECO:0000313" key="4">
    <source>
        <dbReference type="Proteomes" id="UP001150062"/>
    </source>
</evidence>
<protein>
    <submittedName>
        <fullName evidence="3">Proline-rich receptor-like protein kinase perk5</fullName>
    </submittedName>
</protein>
<keyword evidence="2" id="KW-0472">Membrane</keyword>
<feature type="compositionally biased region" description="Polar residues" evidence="1">
    <location>
        <begin position="21"/>
        <end position="57"/>
    </location>
</feature>
<proteinExistence type="predicted"/>
<evidence type="ECO:0000256" key="1">
    <source>
        <dbReference type="SAM" id="MobiDB-lite"/>
    </source>
</evidence>
<gene>
    <name evidence="3" type="ORF">M0813_26398</name>
</gene>
<keyword evidence="2" id="KW-0812">Transmembrane</keyword>
<evidence type="ECO:0000313" key="3">
    <source>
        <dbReference type="EMBL" id="KAJ6238428.1"/>
    </source>
</evidence>
<accession>A0ABQ8Y2P7</accession>
<feature type="region of interest" description="Disordered" evidence="1">
    <location>
        <begin position="1"/>
        <end position="82"/>
    </location>
</feature>
<feature type="transmembrane region" description="Helical" evidence="2">
    <location>
        <begin position="123"/>
        <end position="143"/>
    </location>
</feature>
<comment type="caution">
    <text evidence="3">The sequence shown here is derived from an EMBL/GenBank/DDBJ whole genome shotgun (WGS) entry which is preliminary data.</text>
</comment>
<keyword evidence="2" id="KW-1133">Transmembrane helix</keyword>
<organism evidence="3 4">
    <name type="scientific">Anaeramoeba flamelloides</name>
    <dbReference type="NCBI Taxonomy" id="1746091"/>
    <lineage>
        <taxon>Eukaryota</taxon>
        <taxon>Metamonada</taxon>
        <taxon>Anaeramoebidae</taxon>
        <taxon>Anaeramoeba</taxon>
    </lineage>
</organism>
<keyword evidence="4" id="KW-1185">Reference proteome</keyword>
<name>A0ABQ8Y2P7_9EUKA</name>
<reference evidence="3" key="1">
    <citation type="submission" date="2022-08" db="EMBL/GenBank/DDBJ databases">
        <title>Novel sulfate-reducing endosymbionts in the free-living metamonad Anaeramoeba.</title>
        <authorList>
            <person name="Jerlstrom-Hultqvist J."/>
            <person name="Cepicka I."/>
            <person name="Gallot-Lavallee L."/>
            <person name="Salas-Leiva D."/>
            <person name="Curtis B.A."/>
            <person name="Zahonova K."/>
            <person name="Pipaliya S."/>
            <person name="Dacks J."/>
            <person name="Roger A.J."/>
        </authorList>
    </citation>
    <scope>NUCLEOTIDE SEQUENCE</scope>
    <source>
        <strain evidence="3">Schooner1</strain>
    </source>
</reference>
<dbReference type="Proteomes" id="UP001150062">
    <property type="component" value="Unassembled WGS sequence"/>
</dbReference>
<feature type="compositionally biased region" description="Basic and acidic residues" evidence="1">
    <location>
        <begin position="63"/>
        <end position="82"/>
    </location>
</feature>
<dbReference type="EMBL" id="JAOAOG010000233">
    <property type="protein sequence ID" value="KAJ6238428.1"/>
    <property type="molecule type" value="Genomic_DNA"/>
</dbReference>
<evidence type="ECO:0000256" key="2">
    <source>
        <dbReference type="SAM" id="Phobius"/>
    </source>
</evidence>